<comment type="caution">
    <text evidence="2">The sequence shown here is derived from an EMBL/GenBank/DDBJ whole genome shotgun (WGS) entry which is preliminary data.</text>
</comment>
<keyword evidence="3" id="KW-1185">Reference proteome</keyword>
<dbReference type="AlphaFoldDB" id="A0A1G4B165"/>
<evidence type="ECO:0000313" key="3">
    <source>
        <dbReference type="Proteomes" id="UP000176998"/>
    </source>
</evidence>
<feature type="transmembrane region" description="Helical" evidence="1">
    <location>
        <begin position="20"/>
        <end position="37"/>
    </location>
</feature>
<name>A0A1G4B165_9PEZI</name>
<accession>A0A1G4B165</accession>
<feature type="transmembrane region" description="Helical" evidence="1">
    <location>
        <begin position="129"/>
        <end position="158"/>
    </location>
</feature>
<keyword evidence="1" id="KW-1133">Transmembrane helix</keyword>
<reference evidence="2 3" key="1">
    <citation type="submission" date="2016-09" db="EMBL/GenBank/DDBJ databases">
        <authorList>
            <person name="Capua I."/>
            <person name="De Benedictis P."/>
            <person name="Joannis T."/>
            <person name="Lombin L.H."/>
            <person name="Cattoli G."/>
        </authorList>
    </citation>
    <scope>NUCLEOTIDE SEQUENCE [LARGE SCALE GENOMIC DNA]</scope>
    <source>
        <strain evidence="2 3">IMI 309357</strain>
    </source>
</reference>
<feature type="transmembrane region" description="Helical" evidence="1">
    <location>
        <begin position="249"/>
        <end position="271"/>
    </location>
</feature>
<organism evidence="2 3">
    <name type="scientific">Colletotrichum orchidophilum</name>
    <dbReference type="NCBI Taxonomy" id="1209926"/>
    <lineage>
        <taxon>Eukaryota</taxon>
        <taxon>Fungi</taxon>
        <taxon>Dikarya</taxon>
        <taxon>Ascomycota</taxon>
        <taxon>Pezizomycotina</taxon>
        <taxon>Sordariomycetes</taxon>
        <taxon>Hypocreomycetidae</taxon>
        <taxon>Glomerellales</taxon>
        <taxon>Glomerellaceae</taxon>
        <taxon>Colletotrichum</taxon>
    </lineage>
</organism>
<feature type="transmembrane region" description="Helical" evidence="1">
    <location>
        <begin position="216"/>
        <end position="237"/>
    </location>
</feature>
<keyword evidence="1" id="KW-0472">Membrane</keyword>
<protein>
    <submittedName>
        <fullName evidence="2">Uncharacterized protein</fullName>
    </submittedName>
</protein>
<evidence type="ECO:0000313" key="2">
    <source>
        <dbReference type="EMBL" id="OHE95170.1"/>
    </source>
</evidence>
<sequence length="286" mass="32243">MATIPSTCCLALRAMWPPTLLASILALLVASLETIFYRADLSAAYHIFAAASIYLTLSLNAVIVMTRLKNAVQAIKDNAEVFSQIGPFNRWLVEGYLRSLFLLPNLVGPIWVCWVLYADNRCLDNLAHLYGFVIGMLHMPLLLSLAVHLVVPGIFRVLCWIIAKTSRLVWAASYHIPHHPCELAQRLLSALHRWLEALPQKIVAAIDRSVLRTEWLFLRLSVGFACVSLVCLLYTMIVDLYRPYLQRLAVHLTAEVLMFVGDLIFDVGLWVDGIVVKRGFWEGVGW</sequence>
<keyword evidence="1" id="KW-0812">Transmembrane</keyword>
<dbReference type="GeneID" id="34562696"/>
<gene>
    <name evidence="2" type="ORF">CORC01_09557</name>
</gene>
<dbReference type="RefSeq" id="XP_022472332.1">
    <property type="nucleotide sequence ID" value="XM_022621186.1"/>
</dbReference>
<dbReference type="EMBL" id="MJBS01000087">
    <property type="protein sequence ID" value="OHE95170.1"/>
    <property type="molecule type" value="Genomic_DNA"/>
</dbReference>
<dbReference type="OrthoDB" id="4795428at2759"/>
<evidence type="ECO:0000256" key="1">
    <source>
        <dbReference type="SAM" id="Phobius"/>
    </source>
</evidence>
<proteinExistence type="predicted"/>
<feature type="transmembrane region" description="Helical" evidence="1">
    <location>
        <begin position="43"/>
        <end position="66"/>
    </location>
</feature>
<feature type="transmembrane region" description="Helical" evidence="1">
    <location>
        <begin position="100"/>
        <end position="117"/>
    </location>
</feature>
<dbReference type="Proteomes" id="UP000176998">
    <property type="component" value="Unassembled WGS sequence"/>
</dbReference>